<dbReference type="Proteomes" id="UP000244722">
    <property type="component" value="Unassembled WGS sequence"/>
</dbReference>
<evidence type="ECO:0000313" key="1">
    <source>
        <dbReference type="EMBL" id="PUU74799.1"/>
    </source>
</evidence>
<proteinExistence type="predicted"/>
<dbReference type="AlphaFoldDB" id="A0A2T6ZH49"/>
<dbReference type="EMBL" id="NESQ01000272">
    <property type="protein sequence ID" value="PUU74799.1"/>
    <property type="molecule type" value="Genomic_DNA"/>
</dbReference>
<protein>
    <submittedName>
        <fullName evidence="1">Uncharacterized protein</fullName>
    </submittedName>
</protein>
<keyword evidence="2" id="KW-1185">Reference proteome</keyword>
<gene>
    <name evidence="1" type="ORF">B9Z19DRAFT_1132540</name>
</gene>
<sequence length="171" mass="18525">MPIINTSTEENSELRYGAAPKLLVFGPIAELGDNSPLSRRINVLTAGGKIRHNLGQPEMPLEQSDKKKHPVTNYGQNLTLGGDSLVNTARLLSHTLFGCSSGISGWPKLWGVAIYSRRITRADVEVTGVGGGAWSVPQIRSRTSEIYGEGFPGKAREDEFGFLCSEGPSRR</sequence>
<accession>A0A2T6ZH49</accession>
<evidence type="ECO:0000313" key="2">
    <source>
        <dbReference type="Proteomes" id="UP000244722"/>
    </source>
</evidence>
<name>A0A2T6ZH49_TUBBO</name>
<organism evidence="1 2">
    <name type="scientific">Tuber borchii</name>
    <name type="common">White truffle</name>
    <dbReference type="NCBI Taxonomy" id="42251"/>
    <lineage>
        <taxon>Eukaryota</taxon>
        <taxon>Fungi</taxon>
        <taxon>Dikarya</taxon>
        <taxon>Ascomycota</taxon>
        <taxon>Pezizomycotina</taxon>
        <taxon>Pezizomycetes</taxon>
        <taxon>Pezizales</taxon>
        <taxon>Tuberaceae</taxon>
        <taxon>Tuber</taxon>
    </lineage>
</organism>
<reference evidence="1 2" key="1">
    <citation type="submission" date="2017-04" db="EMBL/GenBank/DDBJ databases">
        <title>Draft genome sequence of Tuber borchii Vittad., a whitish edible truffle.</title>
        <authorList>
            <consortium name="DOE Joint Genome Institute"/>
            <person name="Murat C."/>
            <person name="Kuo A."/>
            <person name="Barry K.W."/>
            <person name="Clum A."/>
            <person name="Dockter R.B."/>
            <person name="Fauchery L."/>
            <person name="Iotti M."/>
            <person name="Kohler A."/>
            <person name="Labutti K."/>
            <person name="Lindquist E.A."/>
            <person name="Lipzen A."/>
            <person name="Ohm R.A."/>
            <person name="Wang M."/>
            <person name="Grigoriev I.V."/>
            <person name="Zambonelli A."/>
            <person name="Martin F.M."/>
        </authorList>
    </citation>
    <scope>NUCLEOTIDE SEQUENCE [LARGE SCALE GENOMIC DNA]</scope>
    <source>
        <strain evidence="1 2">Tbo3840</strain>
    </source>
</reference>
<comment type="caution">
    <text evidence="1">The sequence shown here is derived from an EMBL/GenBank/DDBJ whole genome shotgun (WGS) entry which is preliminary data.</text>
</comment>